<evidence type="ECO:0000313" key="1">
    <source>
        <dbReference type="EMBL" id="EPS32876.1"/>
    </source>
</evidence>
<dbReference type="AlphaFoldDB" id="S7ZVV2"/>
<proteinExistence type="predicted"/>
<sequence>MSLVLDEVSAFSLSFFLLPLLERSNIQSIRVTAPMNINTSNITPIHPAILQRLPIGFIPVFTQRVQLNCPNATENMLGGIGDGADSGSGTDWISGHGNCPWTSNVDVVLLSREGSKNLMDVYFLGLAW</sequence>
<reference evidence="1 2" key="1">
    <citation type="journal article" date="2013" name="PLoS ONE">
        <title>Genomic and secretomic analyses reveal unique features of the lignocellulolytic enzyme system of Penicillium decumbens.</title>
        <authorList>
            <person name="Liu G."/>
            <person name="Zhang L."/>
            <person name="Wei X."/>
            <person name="Zou G."/>
            <person name="Qin Y."/>
            <person name="Ma L."/>
            <person name="Li J."/>
            <person name="Zheng H."/>
            <person name="Wang S."/>
            <person name="Wang C."/>
            <person name="Xun L."/>
            <person name="Zhao G.-P."/>
            <person name="Zhou Z."/>
            <person name="Qu Y."/>
        </authorList>
    </citation>
    <scope>NUCLEOTIDE SEQUENCE [LARGE SCALE GENOMIC DNA]</scope>
    <source>
        <strain evidence="2">114-2 / CGMCC 5302</strain>
    </source>
</reference>
<dbReference type="EMBL" id="KB644414">
    <property type="protein sequence ID" value="EPS32876.1"/>
    <property type="molecule type" value="Genomic_DNA"/>
</dbReference>
<protein>
    <submittedName>
        <fullName evidence="1">Uncharacterized protein</fullName>
    </submittedName>
</protein>
<evidence type="ECO:0000313" key="2">
    <source>
        <dbReference type="Proteomes" id="UP000019376"/>
    </source>
</evidence>
<name>S7ZVV2_PENO1</name>
<gene>
    <name evidence="1" type="ORF">PDE_07837</name>
</gene>
<accession>S7ZVV2</accession>
<dbReference type="Proteomes" id="UP000019376">
    <property type="component" value="Unassembled WGS sequence"/>
</dbReference>
<organism evidence="1 2">
    <name type="scientific">Penicillium oxalicum (strain 114-2 / CGMCC 5302)</name>
    <name type="common">Penicillium decumbens</name>
    <dbReference type="NCBI Taxonomy" id="933388"/>
    <lineage>
        <taxon>Eukaryota</taxon>
        <taxon>Fungi</taxon>
        <taxon>Dikarya</taxon>
        <taxon>Ascomycota</taxon>
        <taxon>Pezizomycotina</taxon>
        <taxon>Eurotiomycetes</taxon>
        <taxon>Eurotiomycetidae</taxon>
        <taxon>Eurotiales</taxon>
        <taxon>Aspergillaceae</taxon>
        <taxon>Penicillium</taxon>
    </lineage>
</organism>
<dbReference type="HOGENOM" id="CLU_1960339_0_0_1"/>
<keyword evidence="2" id="KW-1185">Reference proteome</keyword>